<evidence type="ECO:0000259" key="1">
    <source>
        <dbReference type="Pfam" id="PF14111"/>
    </source>
</evidence>
<feature type="domain" description="DUF4283" evidence="1">
    <location>
        <begin position="33"/>
        <end position="90"/>
    </location>
</feature>
<dbReference type="InterPro" id="IPR025558">
    <property type="entry name" value="DUF4283"/>
</dbReference>
<dbReference type="AlphaFoldDB" id="A0A7J8NYC5"/>
<evidence type="ECO:0000313" key="2">
    <source>
        <dbReference type="EMBL" id="MBA0581906.1"/>
    </source>
</evidence>
<accession>A0A7J8NYC5</accession>
<feature type="non-terminal residue" evidence="2">
    <location>
        <position position="123"/>
    </location>
</feature>
<comment type="caution">
    <text evidence="2">The sequence shown here is derived from an EMBL/GenBank/DDBJ whole genome shotgun (WGS) entry which is preliminary data.</text>
</comment>
<organism evidence="2 3">
    <name type="scientific">Gossypium raimondii</name>
    <name type="common">Peruvian cotton</name>
    <name type="synonym">Gossypium klotzschianum subsp. raimondii</name>
    <dbReference type="NCBI Taxonomy" id="29730"/>
    <lineage>
        <taxon>Eukaryota</taxon>
        <taxon>Viridiplantae</taxon>
        <taxon>Streptophyta</taxon>
        <taxon>Embryophyta</taxon>
        <taxon>Tracheophyta</taxon>
        <taxon>Spermatophyta</taxon>
        <taxon>Magnoliopsida</taxon>
        <taxon>eudicotyledons</taxon>
        <taxon>Gunneridae</taxon>
        <taxon>Pentapetalae</taxon>
        <taxon>rosids</taxon>
        <taxon>malvids</taxon>
        <taxon>Malvales</taxon>
        <taxon>Malvaceae</taxon>
        <taxon>Malvoideae</taxon>
        <taxon>Gossypium</taxon>
    </lineage>
</organism>
<reference evidence="2 3" key="1">
    <citation type="journal article" date="2019" name="Genome Biol. Evol.">
        <title>Insights into the evolution of the New World diploid cottons (Gossypium, subgenus Houzingenia) based on genome sequencing.</title>
        <authorList>
            <person name="Grover C.E."/>
            <person name="Arick M.A. 2nd"/>
            <person name="Thrash A."/>
            <person name="Conover J.L."/>
            <person name="Sanders W.S."/>
            <person name="Peterson D.G."/>
            <person name="Frelichowski J.E."/>
            <person name="Scheffler J.A."/>
            <person name="Scheffler B.E."/>
            <person name="Wendel J.F."/>
        </authorList>
    </citation>
    <scope>NUCLEOTIDE SEQUENCE [LARGE SCALE GENOMIC DNA]</scope>
    <source>
        <strain evidence="2">8</strain>
        <tissue evidence="2">Leaf</tissue>
    </source>
</reference>
<dbReference type="EMBL" id="JABEZZ010000003">
    <property type="protein sequence ID" value="MBA0581906.1"/>
    <property type="molecule type" value="Genomic_DNA"/>
</dbReference>
<name>A0A7J8NYC5_GOSRA</name>
<sequence>MVGANLANLNIMDEEEDPLMVVRDDMFANPEYGLCLVGQVLTDSIVNFPSLKNTLADLWHPLRGVSIMKIENKHILFRFYSKIDLKQIHNLPAGFITEGMEWQLGDFIRKFMEYDASMVTRGL</sequence>
<dbReference type="Proteomes" id="UP000593578">
    <property type="component" value="Unassembled WGS sequence"/>
</dbReference>
<protein>
    <recommendedName>
        <fullName evidence="1">DUF4283 domain-containing protein</fullName>
    </recommendedName>
</protein>
<proteinExistence type="predicted"/>
<gene>
    <name evidence="2" type="ORF">Gorai_024067</name>
</gene>
<evidence type="ECO:0000313" key="3">
    <source>
        <dbReference type="Proteomes" id="UP000593578"/>
    </source>
</evidence>
<dbReference type="Pfam" id="PF14111">
    <property type="entry name" value="DUF4283"/>
    <property type="match status" value="1"/>
</dbReference>